<evidence type="ECO:0000313" key="4">
    <source>
        <dbReference type="Proteomes" id="UP000735205"/>
    </source>
</evidence>
<reference evidence="3 4" key="1">
    <citation type="submission" date="2020-02" db="EMBL/GenBank/DDBJ databases">
        <title>Fructobacillus sp. isolated from paper mulberry of Taiwan.</title>
        <authorList>
            <person name="Lin S.-T."/>
        </authorList>
    </citation>
    <scope>NUCLEOTIDE SEQUENCE [LARGE SCALE GENOMIC DNA]</scope>
    <source>
        <strain evidence="3 4">M1-21</strain>
    </source>
</reference>
<dbReference type="RefSeq" id="WP_213792513.1">
    <property type="nucleotide sequence ID" value="NZ_JAAMFJ010000001.1"/>
</dbReference>
<dbReference type="NCBIfam" id="TIGR00732">
    <property type="entry name" value="dprA"/>
    <property type="match status" value="1"/>
</dbReference>
<evidence type="ECO:0000256" key="1">
    <source>
        <dbReference type="ARBA" id="ARBA00006525"/>
    </source>
</evidence>
<dbReference type="PANTHER" id="PTHR43022:SF1">
    <property type="entry name" value="PROTEIN SMF"/>
    <property type="match status" value="1"/>
</dbReference>
<sequence>MLQGEFLLALHLTKGLGIARKTRVIEAIKEDLAPVNYPWSLLELSLVIGFDVNDARFPALASDYQKALAVARNYPESYLTYFDADYPKQLREIYQPPLVLFYRGDLRALKLPSLAVVGTRTATPYGQEVLRALLPELLAQGIAIVSGLAKGIDVMAHQVTFSNGGVPIAVIGSGLGRAYPRQNRGIQEAVAEQGLLLSEYPLETAPHRGHFPERNRIIAGLASATLVVEAKQRSGSLITANSALQNNREVLAVPGSIFSAESAGCHELIAAGARPVTTAKEILVNGAFYKD</sequence>
<dbReference type="Proteomes" id="UP000735205">
    <property type="component" value="Unassembled WGS sequence"/>
</dbReference>
<comment type="similarity">
    <text evidence="1">Belongs to the DprA/Smf family.</text>
</comment>
<feature type="domain" description="Smf/DprA SLOG" evidence="2">
    <location>
        <begin position="78"/>
        <end position="283"/>
    </location>
</feature>
<dbReference type="EMBL" id="JAAMFJ010000001">
    <property type="protein sequence ID" value="MBS9335950.1"/>
    <property type="molecule type" value="Genomic_DNA"/>
</dbReference>
<accession>A0ABS5QRW3</accession>
<gene>
    <name evidence="3" type="primary">dprA</name>
    <name evidence="3" type="ORF">G6R28_01700</name>
</gene>
<dbReference type="InterPro" id="IPR057666">
    <property type="entry name" value="DrpA_SLOG"/>
</dbReference>
<name>A0ABS5QRW3_9LACO</name>
<evidence type="ECO:0000259" key="2">
    <source>
        <dbReference type="Pfam" id="PF02481"/>
    </source>
</evidence>
<dbReference type="SUPFAM" id="SSF102405">
    <property type="entry name" value="MCP/YpsA-like"/>
    <property type="match status" value="1"/>
</dbReference>
<comment type="caution">
    <text evidence="3">The sequence shown here is derived from an EMBL/GenBank/DDBJ whole genome shotgun (WGS) entry which is preliminary data.</text>
</comment>
<evidence type="ECO:0000313" key="3">
    <source>
        <dbReference type="EMBL" id="MBS9335950.1"/>
    </source>
</evidence>
<keyword evidence="4" id="KW-1185">Reference proteome</keyword>
<dbReference type="PANTHER" id="PTHR43022">
    <property type="entry name" value="PROTEIN SMF"/>
    <property type="match status" value="1"/>
</dbReference>
<protein>
    <submittedName>
        <fullName evidence="3">DNA-protecting protein DprA</fullName>
    </submittedName>
</protein>
<dbReference type="InterPro" id="IPR003488">
    <property type="entry name" value="DprA"/>
</dbReference>
<proteinExistence type="inferred from homology"/>
<organism evidence="3 4">
    <name type="scientific">Fructobacillus papyrifericola</name>
    <dbReference type="NCBI Taxonomy" id="2713172"/>
    <lineage>
        <taxon>Bacteria</taxon>
        <taxon>Bacillati</taxon>
        <taxon>Bacillota</taxon>
        <taxon>Bacilli</taxon>
        <taxon>Lactobacillales</taxon>
        <taxon>Lactobacillaceae</taxon>
        <taxon>Fructobacillus</taxon>
    </lineage>
</organism>
<dbReference type="Gene3D" id="3.40.50.450">
    <property type="match status" value="1"/>
</dbReference>
<dbReference type="Pfam" id="PF02481">
    <property type="entry name" value="DNA_processg_A"/>
    <property type="match status" value="1"/>
</dbReference>